<dbReference type="OMA" id="PCADSVD"/>
<reference evidence="6 7" key="1">
    <citation type="journal article" date="2015" name="Nat. Commun.">
        <title>Lucilia cuprina genome unlocks parasitic fly biology to underpin future interventions.</title>
        <authorList>
            <person name="Anstead C.A."/>
            <person name="Korhonen P.K."/>
            <person name="Young N.D."/>
            <person name="Hall R.S."/>
            <person name="Jex A.R."/>
            <person name="Murali S.C."/>
            <person name="Hughes D.S."/>
            <person name="Lee S.F."/>
            <person name="Perry T."/>
            <person name="Stroehlein A.J."/>
            <person name="Ansell B.R."/>
            <person name="Breugelmans B."/>
            <person name="Hofmann A."/>
            <person name="Qu J."/>
            <person name="Dugan S."/>
            <person name="Lee S.L."/>
            <person name="Chao H."/>
            <person name="Dinh H."/>
            <person name="Han Y."/>
            <person name="Doddapaneni H.V."/>
            <person name="Worley K.C."/>
            <person name="Muzny D.M."/>
            <person name="Ioannidis P."/>
            <person name="Waterhouse R.M."/>
            <person name="Zdobnov E.M."/>
            <person name="James P.J."/>
            <person name="Bagnall N.H."/>
            <person name="Kotze A.C."/>
            <person name="Gibbs R.A."/>
            <person name="Richards S."/>
            <person name="Batterham P."/>
            <person name="Gasser R.B."/>
        </authorList>
    </citation>
    <scope>NUCLEOTIDE SEQUENCE [LARGE SCALE GENOMIC DNA]</scope>
    <source>
        <strain evidence="6 7">LS</strain>
        <tissue evidence="6">Full body</tissue>
    </source>
</reference>
<dbReference type="GO" id="GO:0015918">
    <property type="term" value="P:sterol transport"/>
    <property type="evidence" value="ECO:0007669"/>
    <property type="project" value="InterPro"/>
</dbReference>
<evidence type="ECO:0000256" key="1">
    <source>
        <dbReference type="ARBA" id="ARBA00004613"/>
    </source>
</evidence>
<dbReference type="EMBL" id="JRES01000454">
    <property type="protein sequence ID" value="KNC31051.1"/>
    <property type="molecule type" value="Genomic_DNA"/>
</dbReference>
<gene>
    <name evidence="6" type="ORF">FF38_00563</name>
</gene>
<dbReference type="STRING" id="7375.A0A0L0CFN3"/>
<organism evidence="6 7">
    <name type="scientific">Lucilia cuprina</name>
    <name type="common">Green bottle fly</name>
    <name type="synonym">Australian sheep blowfly</name>
    <dbReference type="NCBI Taxonomy" id="7375"/>
    <lineage>
        <taxon>Eukaryota</taxon>
        <taxon>Metazoa</taxon>
        <taxon>Ecdysozoa</taxon>
        <taxon>Arthropoda</taxon>
        <taxon>Hexapoda</taxon>
        <taxon>Insecta</taxon>
        <taxon>Pterygota</taxon>
        <taxon>Neoptera</taxon>
        <taxon>Endopterygota</taxon>
        <taxon>Diptera</taxon>
        <taxon>Brachycera</taxon>
        <taxon>Muscomorpha</taxon>
        <taxon>Oestroidea</taxon>
        <taxon>Calliphoridae</taxon>
        <taxon>Luciliinae</taxon>
        <taxon>Lucilia</taxon>
    </lineage>
</organism>
<dbReference type="GO" id="GO:0032934">
    <property type="term" value="F:sterol binding"/>
    <property type="evidence" value="ECO:0007669"/>
    <property type="project" value="InterPro"/>
</dbReference>
<comment type="subcellular location">
    <subcellularLocation>
        <location evidence="1">Secreted</location>
    </subcellularLocation>
</comment>
<sequence>MLAVKTLIIFALMACVLSETINFKPCAVNDCDISEVNVEPCARDNPNAMCKLRRRKPSKMEFTFTPNFDADTLEASLVNVKDGGNELPLVTMDKDACKYTKCPVKSGESQTYSVNIPIENKFPLGTYSIKWNFKAPSGKQCCFTHDIKLIR</sequence>
<dbReference type="Pfam" id="PF02221">
    <property type="entry name" value="E1_DerP2_DerF2"/>
    <property type="match status" value="1"/>
</dbReference>
<keyword evidence="7" id="KW-1185">Reference proteome</keyword>
<accession>A0A0L0CFN3</accession>
<dbReference type="FunFam" id="2.60.40.770:FF:000001">
    <property type="entry name" value="NPC intracellular cholesterol transporter 2"/>
    <property type="match status" value="1"/>
</dbReference>
<feature type="domain" description="MD-2-related lipid-recognition" evidence="5">
    <location>
        <begin position="23"/>
        <end position="147"/>
    </location>
</feature>
<evidence type="ECO:0000256" key="2">
    <source>
        <dbReference type="ARBA" id="ARBA00006370"/>
    </source>
</evidence>
<feature type="chain" id="PRO_5005536444" description="MD-2-related lipid-recognition domain-containing protein" evidence="4">
    <location>
        <begin position="19"/>
        <end position="151"/>
    </location>
</feature>
<dbReference type="Gene3D" id="2.60.40.770">
    <property type="match status" value="1"/>
</dbReference>
<comment type="similarity">
    <text evidence="2">Belongs to the NPC2 family.</text>
</comment>
<protein>
    <recommendedName>
        <fullName evidence="5">MD-2-related lipid-recognition domain-containing protein</fullName>
    </recommendedName>
</protein>
<dbReference type="PANTHER" id="PTHR11306">
    <property type="entry name" value="NIEMANN PICK TYPE C2 PROTEIN NPC2-RELATED"/>
    <property type="match status" value="1"/>
</dbReference>
<evidence type="ECO:0000313" key="7">
    <source>
        <dbReference type="Proteomes" id="UP000037069"/>
    </source>
</evidence>
<proteinExistence type="inferred from homology"/>
<dbReference type="InterPro" id="IPR003172">
    <property type="entry name" value="ML_dom"/>
</dbReference>
<dbReference type="Proteomes" id="UP000037069">
    <property type="component" value="Unassembled WGS sequence"/>
</dbReference>
<dbReference type="GO" id="GO:0005576">
    <property type="term" value="C:extracellular region"/>
    <property type="evidence" value="ECO:0007669"/>
    <property type="project" value="UniProtKB-SubCell"/>
</dbReference>
<evidence type="ECO:0000313" key="6">
    <source>
        <dbReference type="EMBL" id="KNC31051.1"/>
    </source>
</evidence>
<evidence type="ECO:0000259" key="5">
    <source>
        <dbReference type="SMART" id="SM00737"/>
    </source>
</evidence>
<dbReference type="InterPro" id="IPR039670">
    <property type="entry name" value="NPC2-like"/>
</dbReference>
<dbReference type="PANTHER" id="PTHR11306:SF55">
    <property type="entry name" value="GEO08227P1-RELATED"/>
    <property type="match status" value="1"/>
</dbReference>
<name>A0A0L0CFN3_LUCCU</name>
<dbReference type="SMART" id="SM00737">
    <property type="entry name" value="ML"/>
    <property type="match status" value="1"/>
</dbReference>
<dbReference type="InterPro" id="IPR014756">
    <property type="entry name" value="Ig_E-set"/>
</dbReference>
<keyword evidence="4" id="KW-0732">Signal</keyword>
<dbReference type="OrthoDB" id="6576058at2759"/>
<evidence type="ECO:0000256" key="4">
    <source>
        <dbReference type="SAM" id="SignalP"/>
    </source>
</evidence>
<dbReference type="AlphaFoldDB" id="A0A0L0CFN3"/>
<feature type="signal peptide" evidence="4">
    <location>
        <begin position="1"/>
        <end position="18"/>
    </location>
</feature>
<keyword evidence="3" id="KW-0964">Secreted</keyword>
<comment type="caution">
    <text evidence="6">The sequence shown here is derived from an EMBL/GenBank/DDBJ whole genome shotgun (WGS) entry which is preliminary data.</text>
</comment>
<dbReference type="SUPFAM" id="SSF81296">
    <property type="entry name" value="E set domains"/>
    <property type="match status" value="1"/>
</dbReference>
<evidence type="ECO:0000256" key="3">
    <source>
        <dbReference type="ARBA" id="ARBA00022525"/>
    </source>
</evidence>